<dbReference type="InterPro" id="IPR016181">
    <property type="entry name" value="Acyl_CoA_acyltransferase"/>
</dbReference>
<dbReference type="EMBL" id="JAXCLW010000001">
    <property type="protein sequence ID" value="MDY0882398.1"/>
    <property type="molecule type" value="Genomic_DNA"/>
</dbReference>
<evidence type="ECO:0000256" key="2">
    <source>
        <dbReference type="ARBA" id="ARBA00023315"/>
    </source>
</evidence>
<dbReference type="Gene3D" id="3.40.630.30">
    <property type="match status" value="1"/>
</dbReference>
<name>A0ABU5E867_9PROT</name>
<evidence type="ECO:0000256" key="1">
    <source>
        <dbReference type="ARBA" id="ARBA00022679"/>
    </source>
</evidence>
<keyword evidence="2" id="KW-0012">Acyltransferase</keyword>
<dbReference type="PANTHER" id="PTHR43877:SF1">
    <property type="entry name" value="ACETYLTRANSFERASE"/>
    <property type="match status" value="1"/>
</dbReference>
<dbReference type="SUPFAM" id="SSF55729">
    <property type="entry name" value="Acyl-CoA N-acyltransferases (Nat)"/>
    <property type="match status" value="1"/>
</dbReference>
<dbReference type="RefSeq" id="WP_320507421.1">
    <property type="nucleotide sequence ID" value="NZ_JAXCLW010000001.1"/>
</dbReference>
<dbReference type="InterPro" id="IPR000182">
    <property type="entry name" value="GNAT_dom"/>
</dbReference>
<organism evidence="4 5">
    <name type="scientific">Dongia soli</name>
    <dbReference type="NCBI Taxonomy" id="600628"/>
    <lineage>
        <taxon>Bacteria</taxon>
        <taxon>Pseudomonadati</taxon>
        <taxon>Pseudomonadota</taxon>
        <taxon>Alphaproteobacteria</taxon>
        <taxon>Rhodospirillales</taxon>
        <taxon>Dongiaceae</taxon>
        <taxon>Dongia</taxon>
    </lineage>
</organism>
<evidence type="ECO:0000259" key="3">
    <source>
        <dbReference type="PROSITE" id="PS51186"/>
    </source>
</evidence>
<keyword evidence="5" id="KW-1185">Reference proteome</keyword>
<dbReference type="CDD" id="cd04301">
    <property type="entry name" value="NAT_SF"/>
    <property type="match status" value="1"/>
</dbReference>
<protein>
    <submittedName>
        <fullName evidence="4">GNAT family N-acetyltransferase</fullName>
    </submittedName>
</protein>
<gene>
    <name evidence="4" type="ORF">SMD27_06065</name>
</gene>
<dbReference type="PANTHER" id="PTHR43877">
    <property type="entry name" value="AMINOALKYLPHOSPHONATE N-ACETYLTRANSFERASE-RELATED-RELATED"/>
    <property type="match status" value="1"/>
</dbReference>
<feature type="domain" description="N-acetyltransferase" evidence="3">
    <location>
        <begin position="22"/>
        <end position="177"/>
    </location>
</feature>
<dbReference type="Pfam" id="PF13508">
    <property type="entry name" value="Acetyltransf_7"/>
    <property type="match status" value="1"/>
</dbReference>
<keyword evidence="1" id="KW-0808">Transferase</keyword>
<dbReference type="Proteomes" id="UP001279642">
    <property type="component" value="Unassembled WGS sequence"/>
</dbReference>
<sequence length="177" mass="19271">MASHRILLLTPEQAMARRAALVDLLIAVVEDGASVNFVLPMTREKAEGCWDGALADQARGERLIFIAESDERLDGTVHLVPAPQENQRHRADLAKMLVHPLAQRQGLGAALMRAAEEEARRIGRTLLTLDTETGSAGERLYARLGWTEVGEIPGYAMRADGSICDSASFFYKVLSAG</sequence>
<proteinExistence type="predicted"/>
<reference evidence="4 5" key="1">
    <citation type="journal article" date="2016" name="Antonie Van Leeuwenhoek">
        <title>Dongia soli sp. nov., isolated from soil from Dokdo, Korea.</title>
        <authorList>
            <person name="Kim D.U."/>
            <person name="Lee H."/>
            <person name="Kim H."/>
            <person name="Kim S.G."/>
            <person name="Ka J.O."/>
        </authorList>
    </citation>
    <scope>NUCLEOTIDE SEQUENCE [LARGE SCALE GENOMIC DNA]</scope>
    <source>
        <strain evidence="4 5">D78</strain>
    </source>
</reference>
<dbReference type="InterPro" id="IPR050832">
    <property type="entry name" value="Bact_Acetyltransf"/>
</dbReference>
<evidence type="ECO:0000313" key="4">
    <source>
        <dbReference type="EMBL" id="MDY0882398.1"/>
    </source>
</evidence>
<dbReference type="PROSITE" id="PS51186">
    <property type="entry name" value="GNAT"/>
    <property type="match status" value="1"/>
</dbReference>
<comment type="caution">
    <text evidence="4">The sequence shown here is derived from an EMBL/GenBank/DDBJ whole genome shotgun (WGS) entry which is preliminary data.</text>
</comment>
<accession>A0ABU5E867</accession>
<evidence type="ECO:0000313" key="5">
    <source>
        <dbReference type="Proteomes" id="UP001279642"/>
    </source>
</evidence>